<dbReference type="Gene3D" id="1.20.120.330">
    <property type="entry name" value="Nucleotidyltransferases domain 2"/>
    <property type="match status" value="1"/>
</dbReference>
<reference evidence="1 2" key="1">
    <citation type="submission" date="2022-11" db="EMBL/GenBank/DDBJ databases">
        <title>Haliovirga abyssi gen. nov., sp. nov., a mesophilic fermentative bacterium isolated from the Iheya North hydrothermal field and the proposal of Haliovirgaceae fam. nov.</title>
        <authorList>
            <person name="Miyazaki U."/>
            <person name="Tame A."/>
            <person name="Miyazaki J."/>
            <person name="Takai K."/>
            <person name="Sawayama S."/>
            <person name="Kitajima M."/>
            <person name="Okamoto A."/>
            <person name="Nakagawa S."/>
        </authorList>
    </citation>
    <scope>NUCLEOTIDE SEQUENCE [LARGE SCALE GENOMIC DNA]</scope>
    <source>
        <strain evidence="1 2">IC12</strain>
    </source>
</reference>
<gene>
    <name evidence="1" type="ORF">HLVA_19680</name>
</gene>
<dbReference type="SUPFAM" id="SSF81593">
    <property type="entry name" value="Nucleotidyltransferase substrate binding subunit/domain"/>
    <property type="match status" value="1"/>
</dbReference>
<proteinExistence type="predicted"/>
<evidence type="ECO:0008006" key="3">
    <source>
        <dbReference type="Google" id="ProtNLM"/>
    </source>
</evidence>
<accession>A0AAU9DVL0</accession>
<name>A0AAU9DVL0_9FUSO</name>
<evidence type="ECO:0000313" key="1">
    <source>
        <dbReference type="EMBL" id="BDU51399.1"/>
    </source>
</evidence>
<evidence type="ECO:0000313" key="2">
    <source>
        <dbReference type="Proteomes" id="UP001321582"/>
    </source>
</evidence>
<organism evidence="1 2">
    <name type="scientific">Haliovirga abyssi</name>
    <dbReference type="NCBI Taxonomy" id="2996794"/>
    <lineage>
        <taxon>Bacteria</taxon>
        <taxon>Fusobacteriati</taxon>
        <taxon>Fusobacteriota</taxon>
        <taxon>Fusobacteriia</taxon>
        <taxon>Fusobacteriales</taxon>
        <taxon>Haliovirgaceae</taxon>
        <taxon>Haliovirga</taxon>
    </lineage>
</organism>
<dbReference type="KEGG" id="haby:HLVA_19680"/>
<dbReference type="AlphaFoldDB" id="A0AAU9DVL0"/>
<sequence>MQMIKSRNLSSHTYDETRADDIVEVIKSSYFNEFNLFLNKMTELEREE</sequence>
<dbReference type="Pfam" id="PF08780">
    <property type="entry name" value="NTase_sub_bind"/>
    <property type="match status" value="1"/>
</dbReference>
<dbReference type="InterPro" id="IPR010235">
    <property type="entry name" value="HepT"/>
</dbReference>
<dbReference type="Proteomes" id="UP001321582">
    <property type="component" value="Chromosome"/>
</dbReference>
<keyword evidence="2" id="KW-1185">Reference proteome</keyword>
<protein>
    <recommendedName>
        <fullName evidence="3">DUF86 domain-containing protein</fullName>
    </recommendedName>
</protein>
<dbReference type="EMBL" id="AP027059">
    <property type="protein sequence ID" value="BDU51399.1"/>
    <property type="molecule type" value="Genomic_DNA"/>
</dbReference>